<feature type="compositionally biased region" description="Basic residues" evidence="1">
    <location>
        <begin position="355"/>
        <end position="368"/>
    </location>
</feature>
<feature type="compositionally biased region" description="Basic and acidic residues" evidence="1">
    <location>
        <begin position="1"/>
        <end position="14"/>
    </location>
</feature>
<feature type="region of interest" description="Disordered" evidence="1">
    <location>
        <begin position="349"/>
        <end position="379"/>
    </location>
</feature>
<evidence type="ECO:0000313" key="2">
    <source>
        <dbReference type="EMBL" id="MPC67637.1"/>
    </source>
</evidence>
<gene>
    <name evidence="2" type="ORF">E2C01_061814</name>
</gene>
<proteinExistence type="predicted"/>
<reference evidence="2 3" key="1">
    <citation type="submission" date="2019-05" db="EMBL/GenBank/DDBJ databases">
        <title>Another draft genome of Portunus trituberculatus and its Hox gene families provides insights of decapod evolution.</title>
        <authorList>
            <person name="Jeong J.-H."/>
            <person name="Song I."/>
            <person name="Kim S."/>
            <person name="Choi T."/>
            <person name="Kim D."/>
            <person name="Ryu S."/>
            <person name="Kim W."/>
        </authorList>
    </citation>
    <scope>NUCLEOTIDE SEQUENCE [LARGE SCALE GENOMIC DNA]</scope>
    <source>
        <tissue evidence="2">Muscle</tissue>
    </source>
</reference>
<dbReference type="OrthoDB" id="6374276at2759"/>
<dbReference type="EMBL" id="VSRR010026534">
    <property type="protein sequence ID" value="MPC67637.1"/>
    <property type="molecule type" value="Genomic_DNA"/>
</dbReference>
<comment type="caution">
    <text evidence="2">The sequence shown here is derived from an EMBL/GenBank/DDBJ whole genome shotgun (WGS) entry which is preliminary data.</text>
</comment>
<organism evidence="2 3">
    <name type="scientific">Portunus trituberculatus</name>
    <name type="common">Swimming crab</name>
    <name type="synonym">Neptunus trituberculatus</name>
    <dbReference type="NCBI Taxonomy" id="210409"/>
    <lineage>
        <taxon>Eukaryota</taxon>
        <taxon>Metazoa</taxon>
        <taxon>Ecdysozoa</taxon>
        <taxon>Arthropoda</taxon>
        <taxon>Crustacea</taxon>
        <taxon>Multicrustacea</taxon>
        <taxon>Malacostraca</taxon>
        <taxon>Eumalacostraca</taxon>
        <taxon>Eucarida</taxon>
        <taxon>Decapoda</taxon>
        <taxon>Pleocyemata</taxon>
        <taxon>Brachyura</taxon>
        <taxon>Eubrachyura</taxon>
        <taxon>Portunoidea</taxon>
        <taxon>Portunidae</taxon>
        <taxon>Portuninae</taxon>
        <taxon>Portunus</taxon>
    </lineage>
</organism>
<feature type="region of interest" description="Disordered" evidence="1">
    <location>
        <begin position="1"/>
        <end position="21"/>
    </location>
</feature>
<dbReference type="AlphaFoldDB" id="A0A5B7HEB3"/>
<accession>A0A5B7HEB3</accession>
<protein>
    <submittedName>
        <fullName evidence="2">Uncharacterized protein</fullName>
    </submittedName>
</protein>
<sequence>MPRLSKKDKQRKEAWTMSMEAQRRKRQRVDLEATAPLAVTPHAIALLPPTAAAARSTPQPGTSQPELFENAVTIRCTTCNFNNTSRPEFVEAGAHKKKISRANIVFIYLSIIEDTGFAGMRRMMGGLGMPLVGKFKYYRHLSYLCDKMKSHYNSKQAEIHSAIRRSLLGGRNKLTDNAIDKMQSFFGKHIRDNVGADYLTMKKAVMSSFHHIFSTDENPRHGLCKEGINSWCFYQKALAEGKKKEEIKHKKSLVVNLDQEAQKKIRQVYDALTTKDILERCVRGLTQNANESFHSKMWARARKTKFAGLSRLSFVAQSAILDHNYGYRKACLLPTLNINPKALRRSLTAADQERRMHHQAQQKPKKKEKASADYEPGGF</sequence>
<keyword evidence="3" id="KW-1185">Reference proteome</keyword>
<evidence type="ECO:0000313" key="3">
    <source>
        <dbReference type="Proteomes" id="UP000324222"/>
    </source>
</evidence>
<name>A0A5B7HEB3_PORTR</name>
<dbReference type="Proteomes" id="UP000324222">
    <property type="component" value="Unassembled WGS sequence"/>
</dbReference>
<evidence type="ECO:0000256" key="1">
    <source>
        <dbReference type="SAM" id="MobiDB-lite"/>
    </source>
</evidence>